<gene>
    <name evidence="2" type="ORF">V9T40_004757</name>
</gene>
<dbReference type="EMBL" id="JBBCAQ010000032">
    <property type="protein sequence ID" value="KAK7583794.1"/>
    <property type="molecule type" value="Genomic_DNA"/>
</dbReference>
<dbReference type="AlphaFoldDB" id="A0AAN9TEN6"/>
<feature type="region of interest" description="Disordered" evidence="1">
    <location>
        <begin position="55"/>
        <end position="77"/>
    </location>
</feature>
<sequence>MADGRLSQLGGRGGGERDQLDGASEGWRGAAQHVQFSAAFSWPLLVSSPGASLMKTSGRCEWRRPSCTPAATKASAG</sequence>
<name>A0AAN9TEN6_9HEMI</name>
<proteinExistence type="predicted"/>
<comment type="caution">
    <text evidence="2">The sequence shown here is derived from an EMBL/GenBank/DDBJ whole genome shotgun (WGS) entry which is preliminary data.</text>
</comment>
<accession>A0AAN9TEN6</accession>
<evidence type="ECO:0000313" key="2">
    <source>
        <dbReference type="EMBL" id="KAK7583794.1"/>
    </source>
</evidence>
<keyword evidence="3" id="KW-1185">Reference proteome</keyword>
<protein>
    <submittedName>
        <fullName evidence="2">Uncharacterized protein</fullName>
    </submittedName>
</protein>
<feature type="region of interest" description="Disordered" evidence="1">
    <location>
        <begin position="1"/>
        <end position="27"/>
    </location>
</feature>
<organism evidence="2 3">
    <name type="scientific">Parthenolecanium corni</name>
    <dbReference type="NCBI Taxonomy" id="536013"/>
    <lineage>
        <taxon>Eukaryota</taxon>
        <taxon>Metazoa</taxon>
        <taxon>Ecdysozoa</taxon>
        <taxon>Arthropoda</taxon>
        <taxon>Hexapoda</taxon>
        <taxon>Insecta</taxon>
        <taxon>Pterygota</taxon>
        <taxon>Neoptera</taxon>
        <taxon>Paraneoptera</taxon>
        <taxon>Hemiptera</taxon>
        <taxon>Sternorrhyncha</taxon>
        <taxon>Coccoidea</taxon>
        <taxon>Coccidae</taxon>
        <taxon>Parthenolecanium</taxon>
    </lineage>
</organism>
<reference evidence="2 3" key="1">
    <citation type="submission" date="2024-03" db="EMBL/GenBank/DDBJ databases">
        <title>Adaptation during the transition from Ophiocordyceps entomopathogen to insect associate is accompanied by gene loss and intensified selection.</title>
        <authorList>
            <person name="Ward C.M."/>
            <person name="Onetto C.A."/>
            <person name="Borneman A.R."/>
        </authorList>
    </citation>
    <scope>NUCLEOTIDE SEQUENCE [LARGE SCALE GENOMIC DNA]</scope>
    <source>
        <strain evidence="2">AWRI1</strain>
        <tissue evidence="2">Single Adult Female</tissue>
    </source>
</reference>
<evidence type="ECO:0000256" key="1">
    <source>
        <dbReference type="SAM" id="MobiDB-lite"/>
    </source>
</evidence>
<dbReference type="Proteomes" id="UP001367676">
    <property type="component" value="Unassembled WGS sequence"/>
</dbReference>
<evidence type="ECO:0000313" key="3">
    <source>
        <dbReference type="Proteomes" id="UP001367676"/>
    </source>
</evidence>